<evidence type="ECO:0000313" key="2">
    <source>
        <dbReference type="Proteomes" id="UP000007813"/>
    </source>
</evidence>
<accession>J3A134</accession>
<dbReference type="AlphaFoldDB" id="J3A134"/>
<evidence type="ECO:0000313" key="1">
    <source>
        <dbReference type="EMBL" id="EJN59038.1"/>
    </source>
</evidence>
<gene>
    <name evidence="1" type="ORF">HSB1_24590</name>
</gene>
<name>J3A134_9EURY</name>
<proteinExistence type="predicted"/>
<protein>
    <submittedName>
        <fullName evidence="1">Uncharacterized protein</fullName>
    </submittedName>
</protein>
<dbReference type="EMBL" id="ALJD01000006">
    <property type="protein sequence ID" value="EJN59038.1"/>
    <property type="molecule type" value="Genomic_DNA"/>
</dbReference>
<comment type="caution">
    <text evidence="1">The sequence shown here is derived from an EMBL/GenBank/DDBJ whole genome shotgun (WGS) entry which is preliminary data.</text>
</comment>
<dbReference type="Proteomes" id="UP000007813">
    <property type="component" value="Unassembled WGS sequence"/>
</dbReference>
<reference evidence="1 2" key="1">
    <citation type="journal article" date="2012" name="J. Bacteriol.">
        <title>Draft Genome Sequence of the Extremely Halophilic Archaeon Halogranum salarium B-1T.</title>
        <authorList>
            <person name="Kim K.K."/>
            <person name="Lee K.C."/>
            <person name="Lee J.S."/>
        </authorList>
    </citation>
    <scope>NUCLEOTIDE SEQUENCE [LARGE SCALE GENOMIC DNA]</scope>
    <source>
        <strain evidence="1 2">B-1</strain>
    </source>
</reference>
<organism evidence="1 2">
    <name type="scientific">Halogranum salarium B-1</name>
    <dbReference type="NCBI Taxonomy" id="1210908"/>
    <lineage>
        <taxon>Archaea</taxon>
        <taxon>Methanobacteriati</taxon>
        <taxon>Methanobacteriota</taxon>
        <taxon>Stenosarchaea group</taxon>
        <taxon>Halobacteria</taxon>
        <taxon>Halobacteriales</taxon>
        <taxon>Haloferacaceae</taxon>
    </lineage>
</organism>
<sequence>MSSAIIHLRSTQECSYGSVKQAVPVSLRGTVIADLNPSKQRR</sequence>